<dbReference type="GO" id="GO:0005524">
    <property type="term" value="F:ATP binding"/>
    <property type="evidence" value="ECO:0007669"/>
    <property type="project" value="UniProtKB-KW"/>
</dbReference>
<reference evidence="7 8" key="1">
    <citation type="submission" date="2020-08" db="EMBL/GenBank/DDBJ databases">
        <title>Genomic Encyclopedia of Type Strains, Phase IV (KMG-V): Genome sequencing to study the core and pangenomes of soil and plant-associated prokaryotes.</title>
        <authorList>
            <person name="Whitman W."/>
        </authorList>
    </citation>
    <scope>NUCLEOTIDE SEQUENCE [LARGE SCALE GENOMIC DNA]</scope>
    <source>
        <strain evidence="7 8">MP601</strain>
    </source>
</reference>
<dbReference type="SUPFAM" id="SSF56059">
    <property type="entry name" value="Glutathione synthetase ATP-binding domain-like"/>
    <property type="match status" value="1"/>
</dbReference>
<evidence type="ECO:0000313" key="7">
    <source>
        <dbReference type="EMBL" id="MBB6129549.1"/>
    </source>
</evidence>
<evidence type="ECO:0000256" key="1">
    <source>
        <dbReference type="ARBA" id="ARBA00022598"/>
    </source>
</evidence>
<organism evidence="7 8">
    <name type="scientific">Mucilaginibacter lappiensis</name>
    <dbReference type="NCBI Taxonomy" id="354630"/>
    <lineage>
        <taxon>Bacteria</taxon>
        <taxon>Pseudomonadati</taxon>
        <taxon>Bacteroidota</taxon>
        <taxon>Sphingobacteriia</taxon>
        <taxon>Sphingobacteriales</taxon>
        <taxon>Sphingobacteriaceae</taxon>
        <taxon>Mucilaginibacter</taxon>
    </lineage>
</organism>
<keyword evidence="5" id="KW-0460">Magnesium</keyword>
<evidence type="ECO:0000256" key="3">
    <source>
        <dbReference type="ARBA" id="ARBA00022741"/>
    </source>
</evidence>
<evidence type="ECO:0000259" key="6">
    <source>
        <dbReference type="Pfam" id="PF03738"/>
    </source>
</evidence>
<protein>
    <submittedName>
        <fullName evidence="7">Glutathionylspermidine synthase</fullName>
    </submittedName>
</protein>
<dbReference type="EMBL" id="JACHCA010000010">
    <property type="protein sequence ID" value="MBB6129549.1"/>
    <property type="molecule type" value="Genomic_DNA"/>
</dbReference>
<dbReference type="RefSeq" id="WP_183588615.1">
    <property type="nucleotide sequence ID" value="NZ_JACHCA010000010.1"/>
</dbReference>
<dbReference type="GO" id="GO:0016874">
    <property type="term" value="F:ligase activity"/>
    <property type="evidence" value="ECO:0007669"/>
    <property type="project" value="UniProtKB-KW"/>
</dbReference>
<keyword evidence="3" id="KW-0547">Nucleotide-binding</keyword>
<evidence type="ECO:0000313" key="8">
    <source>
        <dbReference type="Proteomes" id="UP000548326"/>
    </source>
</evidence>
<evidence type="ECO:0000256" key="5">
    <source>
        <dbReference type="ARBA" id="ARBA00022842"/>
    </source>
</evidence>
<accession>A0A841JEG5</accession>
<evidence type="ECO:0000256" key="2">
    <source>
        <dbReference type="ARBA" id="ARBA00022723"/>
    </source>
</evidence>
<dbReference type="GO" id="GO:0046872">
    <property type="term" value="F:metal ion binding"/>
    <property type="evidence" value="ECO:0007669"/>
    <property type="project" value="UniProtKB-KW"/>
</dbReference>
<dbReference type="InterPro" id="IPR005494">
    <property type="entry name" value="GSPS_pre-ATP-grasp-like_dom"/>
</dbReference>
<dbReference type="Pfam" id="PF03738">
    <property type="entry name" value="GSP_synth"/>
    <property type="match status" value="1"/>
</dbReference>
<feature type="domain" description="Glutathionylspermidine synthase pre-ATP-grasp-like" evidence="6">
    <location>
        <begin position="12"/>
        <end position="385"/>
    </location>
</feature>
<comment type="caution">
    <text evidence="7">The sequence shown here is derived from an EMBL/GenBank/DDBJ whole genome shotgun (WGS) entry which is preliminary data.</text>
</comment>
<name>A0A841JEG5_9SPHI</name>
<evidence type="ECO:0000256" key="4">
    <source>
        <dbReference type="ARBA" id="ARBA00022840"/>
    </source>
</evidence>
<dbReference type="Proteomes" id="UP000548326">
    <property type="component" value="Unassembled WGS sequence"/>
</dbReference>
<gene>
    <name evidence="7" type="ORF">HDF22_003680</name>
</gene>
<dbReference type="InterPro" id="IPR016185">
    <property type="entry name" value="PreATP-grasp_dom_sf"/>
</dbReference>
<keyword evidence="4" id="KW-0067">ATP-binding</keyword>
<dbReference type="Gene3D" id="3.30.1490.330">
    <property type="match status" value="1"/>
</dbReference>
<proteinExistence type="predicted"/>
<keyword evidence="2" id="KW-0479">Metal-binding</keyword>
<sequence length="386" mass="44584">MQRIKITPRRQWQELVEKKGFLYHTLDDVPYWDESACYKFSEKEILMLESATQELHAMCIEAAQYVIDNDLFALFGIPEAVVPLVRHAWNESDTGFWSLYGRFDLAYDGINPPKMLEFNADTPTSLFEASIVQWFWLKDYKPSANQFNSIDEKLRAAWEWIHAQYHPSLYHFACLKVAKGNIPTLQLREDITNTAYILDTASTVKDLKYHFTDIGNIIWDGVRFVDEYKNPVETLFKLYPWEWMINEVDTASFGKSTVNWIEPIWKMLWSNKALLPILWQLYPNHPNLLPAYFEPQSATYIKKPKLSREGANIEVVQNGQVVLSTGGDYGTEGFVYQDIANIPDMDGNYPVIGSWIIGGEAAGMGIRESNSIITDNVSRFVPHYFE</sequence>
<dbReference type="SUPFAM" id="SSF52440">
    <property type="entry name" value="PreATP-grasp domain"/>
    <property type="match status" value="1"/>
</dbReference>
<keyword evidence="1" id="KW-0436">Ligase</keyword>
<dbReference type="AlphaFoldDB" id="A0A841JEG5"/>